<proteinExistence type="predicted"/>
<keyword evidence="2" id="KW-1185">Reference proteome</keyword>
<dbReference type="EMBL" id="BQNB010021591">
    <property type="protein sequence ID" value="GJU07988.1"/>
    <property type="molecule type" value="Genomic_DNA"/>
</dbReference>
<name>A0ABQ5J651_9ASTR</name>
<evidence type="ECO:0000313" key="1">
    <source>
        <dbReference type="EMBL" id="GJU07988.1"/>
    </source>
</evidence>
<reference evidence="1" key="1">
    <citation type="journal article" date="2022" name="Int. J. Mol. Sci.">
        <title>Draft Genome of Tanacetum Coccineum: Genomic Comparison of Closely Related Tanacetum-Family Plants.</title>
        <authorList>
            <person name="Yamashiro T."/>
            <person name="Shiraishi A."/>
            <person name="Nakayama K."/>
            <person name="Satake H."/>
        </authorList>
    </citation>
    <scope>NUCLEOTIDE SEQUENCE</scope>
</reference>
<protein>
    <submittedName>
        <fullName evidence="1">Uncharacterized protein</fullName>
    </submittedName>
</protein>
<gene>
    <name evidence="1" type="ORF">Tco_1124418</name>
</gene>
<evidence type="ECO:0000313" key="2">
    <source>
        <dbReference type="Proteomes" id="UP001151760"/>
    </source>
</evidence>
<organism evidence="1 2">
    <name type="scientific">Tanacetum coccineum</name>
    <dbReference type="NCBI Taxonomy" id="301880"/>
    <lineage>
        <taxon>Eukaryota</taxon>
        <taxon>Viridiplantae</taxon>
        <taxon>Streptophyta</taxon>
        <taxon>Embryophyta</taxon>
        <taxon>Tracheophyta</taxon>
        <taxon>Spermatophyta</taxon>
        <taxon>Magnoliopsida</taxon>
        <taxon>eudicotyledons</taxon>
        <taxon>Gunneridae</taxon>
        <taxon>Pentapetalae</taxon>
        <taxon>asterids</taxon>
        <taxon>campanulids</taxon>
        <taxon>Asterales</taxon>
        <taxon>Asteraceae</taxon>
        <taxon>Asteroideae</taxon>
        <taxon>Anthemideae</taxon>
        <taxon>Anthemidinae</taxon>
        <taxon>Tanacetum</taxon>
    </lineage>
</organism>
<reference evidence="1" key="2">
    <citation type="submission" date="2022-01" db="EMBL/GenBank/DDBJ databases">
        <authorList>
            <person name="Yamashiro T."/>
            <person name="Shiraishi A."/>
            <person name="Satake H."/>
            <person name="Nakayama K."/>
        </authorList>
    </citation>
    <scope>NUCLEOTIDE SEQUENCE</scope>
</reference>
<comment type="caution">
    <text evidence="1">The sequence shown here is derived from an EMBL/GenBank/DDBJ whole genome shotgun (WGS) entry which is preliminary data.</text>
</comment>
<dbReference type="Proteomes" id="UP001151760">
    <property type="component" value="Unassembled WGS sequence"/>
</dbReference>
<accession>A0ABQ5J651</accession>
<sequence length="91" mass="10255">MCFSENRNEEGGDTLSGEAFLTKYDHHNNPVIVIDKKCSYGVKAATRHPIYENFRVKAFKALLSSVSLEEQPTALCELLYQCHYSYSACGD</sequence>